<protein>
    <recommendedName>
        <fullName evidence="5">60 kDa chaperonin</fullName>
    </recommendedName>
</protein>
<dbReference type="InterPro" id="IPR027409">
    <property type="entry name" value="GroEL-like_apical_dom_sf"/>
</dbReference>
<accession>A0ABY7A915</accession>
<reference evidence="3" key="1">
    <citation type="submission" date="2022-11" db="EMBL/GenBank/DDBJ databases">
        <title>Lacrimispora xylanolytica sy1, complete genome.</title>
        <authorList>
            <person name="Choi S."/>
        </authorList>
    </citation>
    <scope>NUCLEOTIDE SEQUENCE</scope>
    <source>
        <strain evidence="3">Sy1</strain>
    </source>
</reference>
<dbReference type="InterPro" id="IPR001844">
    <property type="entry name" value="Cpn60/GroEL"/>
</dbReference>
<comment type="similarity">
    <text evidence="1">Belongs to the chaperonin (HSP60) family.</text>
</comment>
<dbReference type="PRINTS" id="PR00298">
    <property type="entry name" value="CHAPERONIN60"/>
</dbReference>
<keyword evidence="2" id="KW-0143">Chaperone</keyword>
<name>A0ABY7A915_9FIRM</name>
<keyword evidence="4" id="KW-1185">Reference proteome</keyword>
<evidence type="ECO:0000256" key="2">
    <source>
        <dbReference type="ARBA" id="ARBA00023186"/>
    </source>
</evidence>
<evidence type="ECO:0000313" key="4">
    <source>
        <dbReference type="Proteomes" id="UP001163115"/>
    </source>
</evidence>
<dbReference type="Proteomes" id="UP001163115">
    <property type="component" value="Chromosome"/>
</dbReference>
<sequence>MIRQTKYQDGREKMADGIRCLCNVLSLDGGILVKGSYTFSASQVAKELEGEDLYFNQGIRLAAAAIGEINSLTGCGTKETASMILSLLTLYQRKSASGENPIVLARDLRNSSERLEEAILSHAFSSTNSKVNLIRQITRDDKTAQMVLEGSKEGELVVKESMYAETRLEITRGMRLDGPLSVGEPSTMTEVLVLIINRTLSSFLELYPLLETLGDRKLFLIADQIEGEALSLLTANVKQDRLHLWAMKGPGLGRRKTDIMEDAAALTGTRVFDGLYPCEIKDITMEMLGRAKTLTMTGDYTILAGDADSEEIRRRVASIQNKINAPETNYYDKQKLRERIAGLSMCAPVILAGGNTLLESREEKTRLEYAVAYAQTIEQYGICRKEDILKQKWVTETEAILAQMMNQSVKEPEISAWLLALMIRKSSSLMYLWLTTGAVMVSAGYDREDLELIKSGIDVERLRG</sequence>
<dbReference type="PANTHER" id="PTHR45633">
    <property type="entry name" value="60 KDA HEAT SHOCK PROTEIN, MITOCHONDRIAL"/>
    <property type="match status" value="1"/>
</dbReference>
<dbReference type="Gene3D" id="3.50.7.10">
    <property type="entry name" value="GroEL"/>
    <property type="match status" value="1"/>
</dbReference>
<organism evidence="3 4">
    <name type="scientific">Lacrimispora xylanolytica</name>
    <dbReference type="NCBI Taxonomy" id="29375"/>
    <lineage>
        <taxon>Bacteria</taxon>
        <taxon>Bacillati</taxon>
        <taxon>Bacillota</taxon>
        <taxon>Clostridia</taxon>
        <taxon>Lachnospirales</taxon>
        <taxon>Lachnospiraceae</taxon>
        <taxon>Lacrimispora</taxon>
    </lineage>
</organism>
<proteinExistence type="inferred from homology"/>
<evidence type="ECO:0000313" key="3">
    <source>
        <dbReference type="EMBL" id="WAJ23169.1"/>
    </source>
</evidence>
<dbReference type="SUPFAM" id="SSF52029">
    <property type="entry name" value="GroEL apical domain-like"/>
    <property type="match status" value="1"/>
</dbReference>
<evidence type="ECO:0008006" key="5">
    <source>
        <dbReference type="Google" id="ProtNLM"/>
    </source>
</evidence>
<gene>
    <name evidence="3" type="ORF">OW255_16605</name>
</gene>
<evidence type="ECO:0000256" key="1">
    <source>
        <dbReference type="ARBA" id="ARBA00006607"/>
    </source>
</evidence>
<dbReference type="RefSeq" id="WP_268114698.1">
    <property type="nucleotide sequence ID" value="NZ_CP113524.1"/>
</dbReference>
<dbReference type="EMBL" id="CP113524">
    <property type="protein sequence ID" value="WAJ23169.1"/>
    <property type="molecule type" value="Genomic_DNA"/>
</dbReference>